<name>A0A0U5GBZ7_ASPCI</name>
<evidence type="ECO:0000256" key="2">
    <source>
        <dbReference type="SAM" id="SignalP"/>
    </source>
</evidence>
<dbReference type="Proteomes" id="UP000054771">
    <property type="component" value="Unassembled WGS sequence"/>
</dbReference>
<keyword evidence="4" id="KW-1185">Reference proteome</keyword>
<feature type="signal peptide" evidence="2">
    <location>
        <begin position="1"/>
        <end position="21"/>
    </location>
</feature>
<keyword evidence="2" id="KW-0732">Signal</keyword>
<reference evidence="4" key="1">
    <citation type="journal article" date="2016" name="Genome Announc.">
        <title>Draft genome sequences of fungus Aspergillus calidoustus.</title>
        <authorList>
            <person name="Horn F."/>
            <person name="Linde J."/>
            <person name="Mattern D.J."/>
            <person name="Walther G."/>
            <person name="Guthke R."/>
            <person name="Scherlach K."/>
            <person name="Martin K."/>
            <person name="Brakhage A.A."/>
            <person name="Petzke L."/>
            <person name="Valiante V."/>
        </authorList>
    </citation>
    <scope>NUCLEOTIDE SEQUENCE [LARGE SCALE GENOMIC DNA]</scope>
    <source>
        <strain evidence="4">SF006504</strain>
    </source>
</reference>
<proteinExistence type="predicted"/>
<dbReference type="AlphaFoldDB" id="A0A0U5GBZ7"/>
<evidence type="ECO:0000256" key="1">
    <source>
        <dbReference type="SAM" id="MobiDB-lite"/>
    </source>
</evidence>
<gene>
    <name evidence="3" type="ORF">ASPCAL12403</name>
</gene>
<evidence type="ECO:0000313" key="3">
    <source>
        <dbReference type="EMBL" id="CEL09264.1"/>
    </source>
</evidence>
<sequence>MAWSIDTTLSFLSLLITGASSLVVVWDPIVSSYRRIYRRVCGTEPSPTRDHQHPSYGDEESLLEEGLRNGTDFKPSASRRTRTA</sequence>
<protein>
    <submittedName>
        <fullName evidence="3">Uncharacterized protein</fullName>
    </submittedName>
</protein>
<feature type="region of interest" description="Disordered" evidence="1">
    <location>
        <begin position="42"/>
        <end position="84"/>
    </location>
</feature>
<accession>A0A0U5GBZ7</accession>
<dbReference type="EMBL" id="CDMC01000013">
    <property type="protein sequence ID" value="CEL09264.1"/>
    <property type="molecule type" value="Genomic_DNA"/>
</dbReference>
<feature type="chain" id="PRO_5006857718" evidence="2">
    <location>
        <begin position="22"/>
        <end position="84"/>
    </location>
</feature>
<organism evidence="3 4">
    <name type="scientific">Aspergillus calidoustus</name>
    <dbReference type="NCBI Taxonomy" id="454130"/>
    <lineage>
        <taxon>Eukaryota</taxon>
        <taxon>Fungi</taxon>
        <taxon>Dikarya</taxon>
        <taxon>Ascomycota</taxon>
        <taxon>Pezizomycotina</taxon>
        <taxon>Eurotiomycetes</taxon>
        <taxon>Eurotiomycetidae</taxon>
        <taxon>Eurotiales</taxon>
        <taxon>Aspergillaceae</taxon>
        <taxon>Aspergillus</taxon>
        <taxon>Aspergillus subgen. Nidulantes</taxon>
    </lineage>
</organism>
<evidence type="ECO:0000313" key="4">
    <source>
        <dbReference type="Proteomes" id="UP000054771"/>
    </source>
</evidence>
<dbReference type="OrthoDB" id="4510381at2759"/>